<keyword evidence="1" id="KW-0472">Membrane</keyword>
<evidence type="ECO:0000313" key="4">
    <source>
        <dbReference type="Proteomes" id="UP000033590"/>
    </source>
</evidence>
<proteinExistence type="predicted"/>
<accession>A0A0F2DP37</accession>
<comment type="caution">
    <text evidence="2">The sequence shown here is derived from an EMBL/GenBank/DDBJ whole genome shotgun (WGS) entry which is preliminary data.</text>
</comment>
<feature type="transmembrane region" description="Helical" evidence="1">
    <location>
        <begin position="9"/>
        <end position="29"/>
    </location>
</feature>
<evidence type="ECO:0000313" key="2">
    <source>
        <dbReference type="EMBL" id="KJQ71974.1"/>
    </source>
</evidence>
<dbReference type="AlphaFoldDB" id="A0A0F2DP37"/>
<feature type="transmembrane region" description="Helical" evidence="1">
    <location>
        <begin position="35"/>
        <end position="52"/>
    </location>
</feature>
<name>A0A0F2DP37_STRMT</name>
<reference evidence="2 4" key="1">
    <citation type="submission" date="2015-02" db="EMBL/GenBank/DDBJ databases">
        <title>Evolution of amylase-binding proteins of oral streptococcal species.</title>
        <authorList>
            <person name="Haase E.M."/>
        </authorList>
    </citation>
    <scope>NUCLEOTIDE SEQUENCE [LARGE SCALE GENOMIC DNA]</scope>
    <source>
        <strain evidence="2 4">SK145</strain>
    </source>
</reference>
<evidence type="ECO:0000256" key="1">
    <source>
        <dbReference type="SAM" id="Phobius"/>
    </source>
</evidence>
<dbReference type="EMBL" id="JYGS01000007">
    <property type="protein sequence ID" value="KJQ71974.1"/>
    <property type="molecule type" value="Genomic_DNA"/>
</dbReference>
<sequence>MLKKELKNFIVSTFIFLLIFKIFFSITTIYITNSYLSIAITTLVTFLLKKIISFESN</sequence>
<organism evidence="2 4">
    <name type="scientific">Streptococcus mitis</name>
    <dbReference type="NCBI Taxonomy" id="28037"/>
    <lineage>
        <taxon>Bacteria</taxon>
        <taxon>Bacillati</taxon>
        <taxon>Bacillota</taxon>
        <taxon>Bacilli</taxon>
        <taxon>Lactobacillales</taxon>
        <taxon>Streptococcaceae</taxon>
        <taxon>Streptococcus</taxon>
        <taxon>Streptococcus mitis group</taxon>
    </lineage>
</organism>
<dbReference type="EMBL" id="JYGS01000006">
    <property type="protein sequence ID" value="KJQ73696.1"/>
    <property type="molecule type" value="Genomic_DNA"/>
</dbReference>
<gene>
    <name evidence="3" type="ORF">TZ93_01582</name>
    <name evidence="2" type="ORF">TZ93_01769</name>
</gene>
<keyword evidence="1" id="KW-0812">Transmembrane</keyword>
<protein>
    <submittedName>
        <fullName evidence="2">Uncharacterized protein</fullName>
    </submittedName>
</protein>
<evidence type="ECO:0000313" key="3">
    <source>
        <dbReference type="EMBL" id="KJQ73696.1"/>
    </source>
</evidence>
<dbReference type="Proteomes" id="UP000033590">
    <property type="component" value="Unassembled WGS sequence"/>
</dbReference>
<dbReference type="PATRIC" id="fig|28037.215.peg.1551"/>
<keyword evidence="1" id="KW-1133">Transmembrane helix</keyword>